<feature type="transmembrane region" description="Helical" evidence="1">
    <location>
        <begin position="187"/>
        <end position="209"/>
    </location>
</feature>
<dbReference type="RefSeq" id="XP_014567283.1">
    <property type="nucleotide sequence ID" value="XM_014711797.1"/>
</dbReference>
<dbReference type="OrthoDB" id="3046394at2759"/>
<dbReference type="OMA" id="FYELTHT"/>
<dbReference type="InParanoid" id="G7E231"/>
<organism evidence="2 3">
    <name type="scientific">Mixia osmundae (strain CBS 9802 / IAM 14324 / JCM 22182 / KY 12970)</name>
    <dbReference type="NCBI Taxonomy" id="764103"/>
    <lineage>
        <taxon>Eukaryota</taxon>
        <taxon>Fungi</taxon>
        <taxon>Dikarya</taxon>
        <taxon>Basidiomycota</taxon>
        <taxon>Pucciniomycotina</taxon>
        <taxon>Mixiomycetes</taxon>
        <taxon>Mixiales</taxon>
        <taxon>Mixiaceae</taxon>
        <taxon>Mixia</taxon>
    </lineage>
</organism>
<comment type="caution">
    <text evidence="2">The sequence shown here is derived from an EMBL/GenBank/DDBJ whole genome shotgun (WGS) entry which is preliminary data.</text>
</comment>
<dbReference type="PANTHER" id="PTHR40465:SF1">
    <property type="entry name" value="DUF6534 DOMAIN-CONTAINING PROTEIN"/>
    <property type="match status" value="1"/>
</dbReference>
<name>G7E231_MIXOS</name>
<gene>
    <name evidence="2" type="primary">Mo03541</name>
    <name evidence="2" type="ORF">E5Q_03541</name>
</gene>
<protein>
    <submittedName>
        <fullName evidence="2">Uncharacterized protein</fullName>
    </submittedName>
</protein>
<feature type="transmembrane region" description="Helical" evidence="1">
    <location>
        <begin position="97"/>
        <end position="119"/>
    </location>
</feature>
<reference evidence="2 3" key="1">
    <citation type="journal article" date="2011" name="J. Gen. Appl. Microbiol.">
        <title>Draft genome sequencing of the enigmatic basidiomycete Mixia osmundae.</title>
        <authorList>
            <person name="Nishida H."/>
            <person name="Nagatsuka Y."/>
            <person name="Sugiyama J."/>
        </authorList>
    </citation>
    <scope>NUCLEOTIDE SEQUENCE [LARGE SCALE GENOMIC DNA]</scope>
    <source>
        <strain evidence="3">CBS 9802 / IAM 14324 / JCM 22182 / KY 12970</strain>
    </source>
</reference>
<evidence type="ECO:0000313" key="3">
    <source>
        <dbReference type="Proteomes" id="UP000009131"/>
    </source>
</evidence>
<dbReference type="Proteomes" id="UP000009131">
    <property type="component" value="Unassembled WGS sequence"/>
</dbReference>
<keyword evidence="1" id="KW-1133">Transmembrane helix</keyword>
<dbReference type="EMBL" id="BABT02000108">
    <property type="protein sequence ID" value="GAA96868.1"/>
    <property type="molecule type" value="Genomic_DNA"/>
</dbReference>
<reference evidence="2 3" key="2">
    <citation type="journal article" date="2012" name="Open Biol.">
        <title>Characteristics of nucleosomes and linker DNA regions on the genome of the basidiomycete Mixia osmundae revealed by mono- and dinucleosome mapping.</title>
        <authorList>
            <person name="Nishida H."/>
            <person name="Kondo S."/>
            <person name="Matsumoto T."/>
            <person name="Suzuki Y."/>
            <person name="Yoshikawa H."/>
            <person name="Taylor T.D."/>
            <person name="Sugiyama J."/>
        </authorList>
    </citation>
    <scope>NUCLEOTIDE SEQUENCE [LARGE SCALE GENOMIC DNA]</scope>
    <source>
        <strain evidence="3">CBS 9802 / IAM 14324 / JCM 22182 / KY 12970</strain>
    </source>
</reference>
<evidence type="ECO:0000313" key="2">
    <source>
        <dbReference type="EMBL" id="GAA96868.1"/>
    </source>
</evidence>
<dbReference type="HOGENOM" id="CLU_842216_0_0_1"/>
<keyword evidence="1" id="KW-0472">Membrane</keyword>
<feature type="transmembrane region" description="Helical" evidence="1">
    <location>
        <begin position="57"/>
        <end position="77"/>
    </location>
</feature>
<feature type="transmembrane region" description="Helical" evidence="1">
    <location>
        <begin position="131"/>
        <end position="154"/>
    </location>
</feature>
<proteinExistence type="predicted"/>
<sequence length="296" mass="32514">MIDLTSEQKATDIALEHVLLPSVESLLTACFISIFLGGLNLTQMIKYFSSSHFDALWLKLMVTVLASLNTLDTIFVLMTLDQWLVLSNGHIESVDTFGWAFSLHAALLAAVAFIVQGFYAWRVYVLSRRSLCSPACIVLLALGGVVAGVLSFALTHSKISGLVGASHDEAAIEIFKQLLRLSLETNLLTFVIAFAAGVLFMSAPAYVYLPLPFVMGRTYELTVLYSVNSRIKTARPCTLADDAELEPPLEPEPSKDYIQLHPRLADHVRERLAQEGFDSRNVDAHEAATVGQAYGY</sequence>
<evidence type="ECO:0000256" key="1">
    <source>
        <dbReference type="SAM" id="Phobius"/>
    </source>
</evidence>
<keyword evidence="3" id="KW-1185">Reference proteome</keyword>
<dbReference type="AlphaFoldDB" id="G7E231"/>
<dbReference type="PANTHER" id="PTHR40465">
    <property type="entry name" value="CHROMOSOME 1, WHOLE GENOME SHOTGUN SEQUENCE"/>
    <property type="match status" value="1"/>
</dbReference>
<accession>G7E231</accession>
<feature type="transmembrane region" description="Helical" evidence="1">
    <location>
        <begin position="26"/>
        <end position="45"/>
    </location>
</feature>
<keyword evidence="1" id="KW-0812">Transmembrane</keyword>